<dbReference type="Proteomes" id="UP000663823">
    <property type="component" value="Unassembled WGS sequence"/>
</dbReference>
<evidence type="ECO:0000256" key="3">
    <source>
        <dbReference type="ARBA" id="ARBA00022723"/>
    </source>
</evidence>
<accession>A0A819D7Y0</accession>
<dbReference type="GO" id="GO:0005509">
    <property type="term" value="F:calcium ion binding"/>
    <property type="evidence" value="ECO:0007669"/>
    <property type="project" value="InterPro"/>
</dbReference>
<evidence type="ECO:0000256" key="2">
    <source>
        <dbReference type="ARBA" id="ARBA00022707"/>
    </source>
</evidence>
<evidence type="ECO:0000256" key="6">
    <source>
        <dbReference type="ARBA" id="ARBA00023288"/>
    </source>
</evidence>
<dbReference type="PRINTS" id="PR00450">
    <property type="entry name" value="RECOVERIN"/>
</dbReference>
<proteinExistence type="inferred from homology"/>
<dbReference type="CDD" id="cd00051">
    <property type="entry name" value="EFh"/>
    <property type="match status" value="2"/>
</dbReference>
<dbReference type="InterPro" id="IPR011992">
    <property type="entry name" value="EF-hand-dom_pair"/>
</dbReference>
<feature type="domain" description="EF-hand" evidence="7">
    <location>
        <begin position="163"/>
        <end position="198"/>
    </location>
</feature>
<keyword evidence="2" id="KW-0519">Myristate</keyword>
<keyword evidence="4" id="KW-0677">Repeat</keyword>
<dbReference type="EMBL" id="CAJOAX010003047">
    <property type="protein sequence ID" value="CAF3833789.1"/>
    <property type="molecule type" value="Genomic_DNA"/>
</dbReference>
<dbReference type="PANTHER" id="PTHR23055:SF178">
    <property type="entry name" value="NEUROCALCIN HOMOLOG"/>
    <property type="match status" value="1"/>
</dbReference>
<name>A0A819D7Y0_9BILA</name>
<feature type="domain" description="EF-hand" evidence="7">
    <location>
        <begin position="81"/>
        <end position="116"/>
    </location>
</feature>
<dbReference type="PANTHER" id="PTHR23055">
    <property type="entry name" value="CALCIUM BINDING PROTEINS"/>
    <property type="match status" value="1"/>
</dbReference>
<feature type="domain" description="EF-hand" evidence="7">
    <location>
        <begin position="117"/>
        <end position="152"/>
    </location>
</feature>
<protein>
    <recommendedName>
        <fullName evidence="7">EF-hand domain-containing protein</fullName>
    </recommendedName>
</protein>
<evidence type="ECO:0000313" key="9">
    <source>
        <dbReference type="Proteomes" id="UP000663823"/>
    </source>
</evidence>
<dbReference type="SUPFAM" id="SSF47473">
    <property type="entry name" value="EF-hand"/>
    <property type="match status" value="1"/>
</dbReference>
<reference evidence="8" key="1">
    <citation type="submission" date="2021-02" db="EMBL/GenBank/DDBJ databases">
        <authorList>
            <person name="Nowell W R."/>
        </authorList>
    </citation>
    <scope>NUCLEOTIDE SEQUENCE</scope>
</reference>
<dbReference type="Gene3D" id="1.10.238.10">
    <property type="entry name" value="EF-hand"/>
    <property type="match status" value="1"/>
</dbReference>
<dbReference type="InterPro" id="IPR018247">
    <property type="entry name" value="EF_Hand_1_Ca_BS"/>
</dbReference>
<dbReference type="Pfam" id="PF13202">
    <property type="entry name" value="EF-hand_5"/>
    <property type="match status" value="1"/>
</dbReference>
<dbReference type="PROSITE" id="PS50222">
    <property type="entry name" value="EF_HAND_2"/>
    <property type="match status" value="3"/>
</dbReference>
<dbReference type="SMART" id="SM00054">
    <property type="entry name" value="EFh"/>
    <property type="match status" value="3"/>
</dbReference>
<evidence type="ECO:0000256" key="4">
    <source>
        <dbReference type="ARBA" id="ARBA00022737"/>
    </source>
</evidence>
<evidence type="ECO:0000259" key="7">
    <source>
        <dbReference type="PROSITE" id="PS50222"/>
    </source>
</evidence>
<evidence type="ECO:0000256" key="5">
    <source>
        <dbReference type="ARBA" id="ARBA00022837"/>
    </source>
</evidence>
<organism evidence="8 9">
    <name type="scientific">Rotaria sordida</name>
    <dbReference type="NCBI Taxonomy" id="392033"/>
    <lineage>
        <taxon>Eukaryota</taxon>
        <taxon>Metazoa</taxon>
        <taxon>Spiralia</taxon>
        <taxon>Gnathifera</taxon>
        <taxon>Rotifera</taxon>
        <taxon>Eurotatoria</taxon>
        <taxon>Bdelloidea</taxon>
        <taxon>Philodinida</taxon>
        <taxon>Philodinidae</taxon>
        <taxon>Rotaria</taxon>
    </lineage>
</organism>
<gene>
    <name evidence="8" type="ORF">OTI717_LOCUS20154</name>
</gene>
<dbReference type="InterPro" id="IPR002048">
    <property type="entry name" value="EF_hand_dom"/>
</dbReference>
<sequence length="207" mass="22730">MLAIYRSTTTTTAAIMGNKGTKKGVPSELTPRQIAMLKATTKYTEPEIRQWHASVLQESPTGKLNKKQFVEAYKRFYPGAKADTYCQLAFSVFDANNDGTIDFNEYLLAVAAASQGDLDDRLDVAFDICDTSDDGQINQKELATMITAAYDLRGETDRKGNNDPKKRAAEIISSLDIGGDKKLSKAEFITGCKNDPVLCHLLAPNVH</sequence>
<dbReference type="InterPro" id="IPR028846">
    <property type="entry name" value="Recoverin"/>
</dbReference>
<keyword evidence="6" id="KW-0449">Lipoprotein</keyword>
<dbReference type="AlphaFoldDB" id="A0A819D7Y0"/>
<dbReference type="Pfam" id="PF13499">
    <property type="entry name" value="EF-hand_7"/>
    <property type="match status" value="1"/>
</dbReference>
<comment type="caution">
    <text evidence="8">The sequence shown here is derived from an EMBL/GenBank/DDBJ whole genome shotgun (WGS) entry which is preliminary data.</text>
</comment>
<evidence type="ECO:0000256" key="1">
    <source>
        <dbReference type="ARBA" id="ARBA00006049"/>
    </source>
</evidence>
<evidence type="ECO:0000313" key="8">
    <source>
        <dbReference type="EMBL" id="CAF3833789.1"/>
    </source>
</evidence>
<dbReference type="PROSITE" id="PS00018">
    <property type="entry name" value="EF_HAND_1"/>
    <property type="match status" value="2"/>
</dbReference>
<keyword evidence="5" id="KW-0106">Calcium</keyword>
<comment type="similarity">
    <text evidence="1">Belongs to the recoverin family.</text>
</comment>
<keyword evidence="3" id="KW-0479">Metal-binding</keyword>